<proteinExistence type="predicted"/>
<sequence length="197" mass="22933">MKLQKLEALKRRLPLNHEKRRDIEEEYAKTMAGYRGEQTVDYHLKILHNDKNFILHDIRLLNGSAFFQIDTLICNPAFFLIIEVKNISGTLIFDQVFHQLIRNSNGKEEAFPDPISQVKRHHHQLTTWLKDNKVPEIPVEWIVVISHPSTLIKSSPINSNIGKKIIHSAALSNIIEEFTNKYKEKKFSNLDLKKLSN</sequence>
<protein>
    <submittedName>
        <fullName evidence="2">NERD domain-containing protein</fullName>
    </submittedName>
</protein>
<keyword evidence="3" id="KW-1185">Reference proteome</keyword>
<dbReference type="AlphaFoldDB" id="A0A926NMV6"/>
<evidence type="ECO:0000313" key="3">
    <source>
        <dbReference type="Proteomes" id="UP000626844"/>
    </source>
</evidence>
<dbReference type="InterPro" id="IPR011528">
    <property type="entry name" value="NERD"/>
</dbReference>
<accession>A0A926NMV6</accession>
<dbReference type="EMBL" id="JACXAI010000075">
    <property type="protein sequence ID" value="MBD1383625.1"/>
    <property type="molecule type" value="Genomic_DNA"/>
</dbReference>
<dbReference type="Proteomes" id="UP000626844">
    <property type="component" value="Unassembled WGS sequence"/>
</dbReference>
<comment type="caution">
    <text evidence="2">The sequence shown here is derived from an EMBL/GenBank/DDBJ whole genome shotgun (WGS) entry which is preliminary data.</text>
</comment>
<name>A0A926NMV6_9BACI</name>
<evidence type="ECO:0000313" key="2">
    <source>
        <dbReference type="EMBL" id="MBD1383625.1"/>
    </source>
</evidence>
<organism evidence="2 3">
    <name type="scientific">Metabacillus arenae</name>
    <dbReference type="NCBI Taxonomy" id="2771434"/>
    <lineage>
        <taxon>Bacteria</taxon>
        <taxon>Bacillati</taxon>
        <taxon>Bacillota</taxon>
        <taxon>Bacilli</taxon>
        <taxon>Bacillales</taxon>
        <taxon>Bacillaceae</taxon>
        <taxon>Metabacillus</taxon>
    </lineage>
</organism>
<dbReference type="Pfam" id="PF08378">
    <property type="entry name" value="NERD"/>
    <property type="match status" value="1"/>
</dbReference>
<evidence type="ECO:0000259" key="1">
    <source>
        <dbReference type="PROSITE" id="PS50965"/>
    </source>
</evidence>
<dbReference type="PROSITE" id="PS50965">
    <property type="entry name" value="NERD"/>
    <property type="match status" value="1"/>
</dbReference>
<feature type="domain" description="NERD" evidence="1">
    <location>
        <begin position="32"/>
        <end position="148"/>
    </location>
</feature>
<gene>
    <name evidence="2" type="ORF">IC621_26145</name>
</gene>
<reference evidence="2" key="1">
    <citation type="submission" date="2020-09" db="EMBL/GenBank/DDBJ databases">
        <title>A novel bacterium of genus Bacillus, isolated from South China Sea.</title>
        <authorList>
            <person name="Huang H."/>
            <person name="Mo K."/>
            <person name="Hu Y."/>
        </authorList>
    </citation>
    <scope>NUCLEOTIDE SEQUENCE</scope>
    <source>
        <strain evidence="2">IB182487</strain>
    </source>
</reference>